<comment type="cofactor">
    <cofactor evidence="1">
        <name>Zn(2+)</name>
        <dbReference type="ChEBI" id="CHEBI:29105"/>
    </cofactor>
</comment>
<evidence type="ECO:0000313" key="14">
    <source>
        <dbReference type="Proteomes" id="UP001196413"/>
    </source>
</evidence>
<evidence type="ECO:0000256" key="5">
    <source>
        <dbReference type="ARBA" id="ARBA00022833"/>
    </source>
</evidence>
<dbReference type="Pfam" id="PF09261">
    <property type="entry name" value="Alpha-mann_mid"/>
    <property type="match status" value="1"/>
</dbReference>
<evidence type="ECO:0000256" key="11">
    <source>
        <dbReference type="SAM" id="Phobius"/>
    </source>
</evidence>
<dbReference type="SMART" id="SM00872">
    <property type="entry name" value="Alpha-mann_mid"/>
    <property type="match status" value="1"/>
</dbReference>
<dbReference type="PANTHER" id="PTHR11607">
    <property type="entry name" value="ALPHA-MANNOSIDASE"/>
    <property type="match status" value="1"/>
</dbReference>
<evidence type="ECO:0000256" key="4">
    <source>
        <dbReference type="ARBA" id="ARBA00022801"/>
    </source>
</evidence>
<dbReference type="Gene3D" id="3.20.110.10">
    <property type="entry name" value="Glycoside hydrolase 38, N terminal domain"/>
    <property type="match status" value="2"/>
</dbReference>
<comment type="caution">
    <text evidence="13">The sequence shown here is derived from an EMBL/GenBank/DDBJ whole genome shotgun (WGS) entry which is preliminary data.</text>
</comment>
<dbReference type="InterPro" id="IPR013780">
    <property type="entry name" value="Glyco_hydro_b"/>
</dbReference>
<keyword evidence="11" id="KW-0812">Transmembrane</keyword>
<dbReference type="GO" id="GO:0030246">
    <property type="term" value="F:carbohydrate binding"/>
    <property type="evidence" value="ECO:0007669"/>
    <property type="project" value="InterPro"/>
</dbReference>
<comment type="similarity">
    <text evidence="2">Belongs to the glycosyl hydrolase 38 family.</text>
</comment>
<feature type="transmembrane region" description="Helical" evidence="11">
    <location>
        <begin position="117"/>
        <end position="142"/>
    </location>
</feature>
<dbReference type="InterPro" id="IPR000602">
    <property type="entry name" value="Glyco_hydro_38_N"/>
</dbReference>
<dbReference type="InterPro" id="IPR028995">
    <property type="entry name" value="Glyco_hydro_57/38_cen_sf"/>
</dbReference>
<dbReference type="EC" id="3.2.1.114" evidence="8"/>
<evidence type="ECO:0000256" key="7">
    <source>
        <dbReference type="ARBA" id="ARBA00059516"/>
    </source>
</evidence>
<evidence type="ECO:0000256" key="3">
    <source>
        <dbReference type="ARBA" id="ARBA00022723"/>
    </source>
</evidence>
<dbReference type="Gene3D" id="2.60.40.1180">
    <property type="entry name" value="Golgi alpha-mannosidase II"/>
    <property type="match status" value="1"/>
</dbReference>
<dbReference type="GO" id="GO:0046872">
    <property type="term" value="F:metal ion binding"/>
    <property type="evidence" value="ECO:0007669"/>
    <property type="project" value="UniProtKB-KW"/>
</dbReference>
<gene>
    <name evidence="13" type="ORF">KIN20_024396</name>
</gene>
<accession>A0AAD5N9Y7</accession>
<dbReference type="Gene3D" id="1.20.1270.50">
    <property type="entry name" value="Glycoside hydrolase family 38, central domain"/>
    <property type="match status" value="1"/>
</dbReference>
<dbReference type="AlphaFoldDB" id="A0AAD5N9Y7"/>
<evidence type="ECO:0000256" key="1">
    <source>
        <dbReference type="ARBA" id="ARBA00001947"/>
    </source>
</evidence>
<dbReference type="SUPFAM" id="SSF88688">
    <property type="entry name" value="Families 57/38 glycoside transferase middle domain"/>
    <property type="match status" value="1"/>
</dbReference>
<reference evidence="13" key="1">
    <citation type="submission" date="2021-06" db="EMBL/GenBank/DDBJ databases">
        <title>Parelaphostrongylus tenuis whole genome reference sequence.</title>
        <authorList>
            <person name="Garwood T.J."/>
            <person name="Larsen P.A."/>
            <person name="Fountain-Jones N.M."/>
            <person name="Garbe J.R."/>
            <person name="Macchietto M.G."/>
            <person name="Kania S.A."/>
            <person name="Gerhold R.W."/>
            <person name="Richards J.E."/>
            <person name="Wolf T.M."/>
        </authorList>
    </citation>
    <scope>NUCLEOTIDE SEQUENCE</scope>
    <source>
        <strain evidence="13">MNPRO001-30</strain>
        <tissue evidence="13">Meninges</tissue>
    </source>
</reference>
<comment type="catalytic activity">
    <reaction evidence="10">
        <text>N(4)-{beta-D-GlcNAc-(1-&gt;2)-alpha-D-Man-(1-&gt;3)-[alpha-D-Man-(1-&gt;3)-[alpha-D-Man-(1-&gt;6)]-alpha-D-Man-(1-&gt;6)]-beta-D-Man-(1-&gt;4)-beta-D-GlcNAc-(1-&gt;4)-beta-D-GlcNAc}-L-asparaginyl-[protein] + 2 H2O = 2 alpha-D-mannopyranose + an N(4)-{beta-D-GlcNAc-(1-&gt;2)-alpha-D-Man-(1-&gt;3)-[alpha-D-Man-(1-&gt;6)]-beta-D-Man-(1-&gt;4)-beta-D-GlcNAc-(1-&gt;4)-beta-D-GlcNAc}-L-asparaginyl-[protein]</text>
        <dbReference type="Rhea" id="RHEA:56052"/>
        <dbReference type="Rhea" id="RHEA-COMP:14368"/>
        <dbReference type="Rhea" id="RHEA-COMP:14369"/>
        <dbReference type="ChEBI" id="CHEBI:15377"/>
        <dbReference type="ChEBI" id="CHEBI:28729"/>
        <dbReference type="ChEBI" id="CHEBI:60615"/>
        <dbReference type="ChEBI" id="CHEBI:60625"/>
        <dbReference type="EC" id="3.2.1.114"/>
    </reaction>
</comment>
<dbReference type="PANTHER" id="PTHR11607:SF3">
    <property type="entry name" value="LYSOSOMAL ALPHA-MANNOSIDASE"/>
    <property type="match status" value="1"/>
</dbReference>
<dbReference type="GO" id="GO:0006013">
    <property type="term" value="P:mannose metabolic process"/>
    <property type="evidence" value="ECO:0007669"/>
    <property type="project" value="InterPro"/>
</dbReference>
<dbReference type="InterPro" id="IPR027291">
    <property type="entry name" value="Glyco_hydro_38_N_sf"/>
</dbReference>
<dbReference type="InterPro" id="IPR050843">
    <property type="entry name" value="Glycosyl_Hydrlase_38"/>
</dbReference>
<keyword evidence="11" id="KW-1133">Transmembrane helix</keyword>
<proteinExistence type="inferred from homology"/>
<evidence type="ECO:0000256" key="6">
    <source>
        <dbReference type="ARBA" id="ARBA00023295"/>
    </source>
</evidence>
<evidence type="ECO:0000259" key="12">
    <source>
        <dbReference type="SMART" id="SM00872"/>
    </source>
</evidence>
<organism evidence="13 14">
    <name type="scientific">Parelaphostrongylus tenuis</name>
    <name type="common">Meningeal worm</name>
    <dbReference type="NCBI Taxonomy" id="148309"/>
    <lineage>
        <taxon>Eukaryota</taxon>
        <taxon>Metazoa</taxon>
        <taxon>Ecdysozoa</taxon>
        <taxon>Nematoda</taxon>
        <taxon>Chromadorea</taxon>
        <taxon>Rhabditida</taxon>
        <taxon>Rhabditina</taxon>
        <taxon>Rhabditomorpha</taxon>
        <taxon>Strongyloidea</taxon>
        <taxon>Metastrongylidae</taxon>
        <taxon>Parelaphostrongylus</taxon>
    </lineage>
</organism>
<dbReference type="Pfam" id="PF01074">
    <property type="entry name" value="Glyco_hydro_38N"/>
    <property type="match status" value="1"/>
</dbReference>
<dbReference type="InterPro" id="IPR011330">
    <property type="entry name" value="Glyco_hydro/deAcase_b/a-brl"/>
</dbReference>
<dbReference type="InterPro" id="IPR037094">
    <property type="entry name" value="Glyco_hydro_38_cen_sf"/>
</dbReference>
<evidence type="ECO:0000256" key="10">
    <source>
        <dbReference type="ARBA" id="ARBA00093232"/>
    </source>
</evidence>
<dbReference type="InterPro" id="IPR015341">
    <property type="entry name" value="Glyco_hydro_38_cen"/>
</dbReference>
<keyword evidence="11" id="KW-0472">Membrane</keyword>
<comment type="function">
    <text evidence="7">Catalyzes the first committed step in the biosynthesis of complex N-glycans. It controls conversion of high mannose to complex N-glycans; the final hydrolytic step in the N-glycan maturation pathway.</text>
</comment>
<name>A0AAD5N9Y7_PARTN</name>
<evidence type="ECO:0000256" key="8">
    <source>
        <dbReference type="ARBA" id="ARBA00066412"/>
    </source>
</evidence>
<dbReference type="FunFam" id="1.20.1270.50:FF:000001">
    <property type="entry name" value="Alpha-mannosidase"/>
    <property type="match status" value="1"/>
</dbReference>
<evidence type="ECO:0000256" key="9">
    <source>
        <dbReference type="ARBA" id="ARBA00083602"/>
    </source>
</evidence>
<evidence type="ECO:0000256" key="2">
    <source>
        <dbReference type="ARBA" id="ARBA00009792"/>
    </source>
</evidence>
<dbReference type="EMBL" id="JAHQIW010004937">
    <property type="protein sequence ID" value="KAJ1364321.1"/>
    <property type="molecule type" value="Genomic_DNA"/>
</dbReference>
<dbReference type="GO" id="GO:0004572">
    <property type="term" value="F:mannosyl-oligosaccharide 1,3-1,6-alpha-mannosidase activity"/>
    <property type="evidence" value="ECO:0007669"/>
    <property type="project" value="UniProtKB-EC"/>
</dbReference>
<protein>
    <recommendedName>
        <fullName evidence="8">mannosyl-oligosaccharide 1,3-1,6-alpha-mannosidase</fullName>
        <ecNumber evidence="8">3.2.1.114</ecNumber>
    </recommendedName>
    <alternativeName>
        <fullName evidence="9">Mannosyl-oligosaccharide 1,3-1,6-alpha-mannosidase</fullName>
    </alternativeName>
</protein>
<keyword evidence="4" id="KW-0378">Hydrolase</keyword>
<sequence>MTDEANSHYFSIITELFEGHEWIRNHIGGEFRPTTHWSIDPFGLSPSLPYLLRAANITDAAIQRVHYSVKKHLAKNKQLEFMWRQLWGAHGKSDVRTHMFPFIRMTCLIHVDRIRKFVANLISGLFFVVFTTVATVLTIHLLKRLPGRGTNCPWNVDPQEITRENVRSRAFALYDQYRKKSQLYKTNVLLVPLGDDFRYVEDFEWVDQYQNYMKLFDEMNNNKKWNINARFGTLSDYFAELDRSLRVEQQSLPILSGDFFTYSDRDDHYWSGYFTSRPFYKQMDRVLQHQLRAAEIVFTLWSMKGQHPSDTIFAKLMQARRALSLFQHHDGVTGTAKQHVMKDYGTKMHAALEATEEVLSEGLSSLIGLAVVPGKSILLDEFREQQDSLPLRRRYTVGDFVIVFNPLTRSRDEPVCIRVDSLNAYLKDDSGKEIRQQISPTFELKDGKLFASSEYEVYSILCTH</sequence>
<dbReference type="GO" id="GO:0006491">
    <property type="term" value="P:N-glycan processing"/>
    <property type="evidence" value="ECO:0007669"/>
    <property type="project" value="TreeGrafter"/>
</dbReference>
<dbReference type="SUPFAM" id="SSF88713">
    <property type="entry name" value="Glycoside hydrolase/deacetylase"/>
    <property type="match status" value="1"/>
</dbReference>
<keyword evidence="14" id="KW-1185">Reference proteome</keyword>
<feature type="domain" description="Glycoside hydrolase family 38 central" evidence="12">
    <location>
        <begin position="268"/>
        <end position="348"/>
    </location>
</feature>
<keyword evidence="5" id="KW-0862">Zinc</keyword>
<evidence type="ECO:0000313" key="13">
    <source>
        <dbReference type="EMBL" id="KAJ1364321.1"/>
    </source>
</evidence>
<dbReference type="SUPFAM" id="SSF74650">
    <property type="entry name" value="Galactose mutarotase-like"/>
    <property type="match status" value="1"/>
</dbReference>
<dbReference type="InterPro" id="IPR011013">
    <property type="entry name" value="Gal_mutarotase_sf_dom"/>
</dbReference>
<dbReference type="Proteomes" id="UP001196413">
    <property type="component" value="Unassembled WGS sequence"/>
</dbReference>
<keyword evidence="3" id="KW-0479">Metal-binding</keyword>
<dbReference type="GO" id="GO:0000139">
    <property type="term" value="C:Golgi membrane"/>
    <property type="evidence" value="ECO:0007669"/>
    <property type="project" value="TreeGrafter"/>
</dbReference>
<keyword evidence="6" id="KW-0326">Glycosidase</keyword>